<proteinExistence type="predicted"/>
<feature type="non-terminal residue" evidence="1">
    <location>
        <position position="68"/>
    </location>
</feature>
<dbReference type="Proteomes" id="UP000708208">
    <property type="component" value="Unassembled WGS sequence"/>
</dbReference>
<keyword evidence="2" id="KW-1185">Reference proteome</keyword>
<evidence type="ECO:0000313" key="2">
    <source>
        <dbReference type="Proteomes" id="UP000708208"/>
    </source>
</evidence>
<dbReference type="EMBL" id="CAJVCH010030298">
    <property type="protein sequence ID" value="CAG7709215.1"/>
    <property type="molecule type" value="Genomic_DNA"/>
</dbReference>
<comment type="caution">
    <text evidence="1">The sequence shown here is derived from an EMBL/GenBank/DDBJ whole genome shotgun (WGS) entry which is preliminary data.</text>
</comment>
<organism evidence="1 2">
    <name type="scientific">Allacma fusca</name>
    <dbReference type="NCBI Taxonomy" id="39272"/>
    <lineage>
        <taxon>Eukaryota</taxon>
        <taxon>Metazoa</taxon>
        <taxon>Ecdysozoa</taxon>
        <taxon>Arthropoda</taxon>
        <taxon>Hexapoda</taxon>
        <taxon>Collembola</taxon>
        <taxon>Symphypleona</taxon>
        <taxon>Sminthuridae</taxon>
        <taxon>Allacma</taxon>
    </lineage>
</organism>
<dbReference type="AlphaFoldDB" id="A0A8J2J9C1"/>
<reference evidence="1" key="1">
    <citation type="submission" date="2021-06" db="EMBL/GenBank/DDBJ databases">
        <authorList>
            <person name="Hodson N. C."/>
            <person name="Mongue J. A."/>
            <person name="Jaron S. K."/>
        </authorList>
    </citation>
    <scope>NUCLEOTIDE SEQUENCE</scope>
</reference>
<protein>
    <submittedName>
        <fullName evidence="1">Uncharacterized protein</fullName>
    </submittedName>
</protein>
<name>A0A8J2J9C1_9HEXA</name>
<gene>
    <name evidence="1" type="ORF">AFUS01_LOCUS4813</name>
</gene>
<accession>A0A8J2J9C1</accession>
<sequence length="68" mass="7133">MNQDIEANAAGQNEIAAGLAVISKFATSVVPVGLSDCLSVFIALVTEGIMKIVLGWLENSGEQSLELR</sequence>
<evidence type="ECO:0000313" key="1">
    <source>
        <dbReference type="EMBL" id="CAG7709215.1"/>
    </source>
</evidence>